<dbReference type="AlphaFoldDB" id="A0A561UHL5"/>
<evidence type="ECO:0000313" key="1">
    <source>
        <dbReference type="EMBL" id="TWF98847.1"/>
    </source>
</evidence>
<dbReference type="OrthoDB" id="3284120at2"/>
<keyword evidence="2" id="KW-1185">Reference proteome</keyword>
<organism evidence="1 2">
    <name type="scientific">Kitasatospora viridis</name>
    <dbReference type="NCBI Taxonomy" id="281105"/>
    <lineage>
        <taxon>Bacteria</taxon>
        <taxon>Bacillati</taxon>
        <taxon>Actinomycetota</taxon>
        <taxon>Actinomycetes</taxon>
        <taxon>Kitasatosporales</taxon>
        <taxon>Streptomycetaceae</taxon>
        <taxon>Kitasatospora</taxon>
    </lineage>
</organism>
<dbReference type="InterPro" id="IPR036689">
    <property type="entry name" value="ESAT-6-like_sf"/>
</dbReference>
<reference evidence="1 2" key="1">
    <citation type="submission" date="2019-06" db="EMBL/GenBank/DDBJ databases">
        <title>Sequencing the genomes of 1000 actinobacteria strains.</title>
        <authorList>
            <person name="Klenk H.-P."/>
        </authorList>
    </citation>
    <scope>NUCLEOTIDE SEQUENCE [LARGE SCALE GENOMIC DNA]</scope>
    <source>
        <strain evidence="1 2">DSM 44826</strain>
    </source>
</reference>
<dbReference type="SUPFAM" id="SSF140453">
    <property type="entry name" value="EsxAB dimer-like"/>
    <property type="match status" value="1"/>
</dbReference>
<dbReference type="Proteomes" id="UP000317940">
    <property type="component" value="Unassembled WGS sequence"/>
</dbReference>
<comment type="caution">
    <text evidence="1">The sequence shown here is derived from an EMBL/GenBank/DDBJ whole genome shotgun (WGS) entry which is preliminary data.</text>
</comment>
<proteinExistence type="predicted"/>
<dbReference type="Gene3D" id="1.10.287.1060">
    <property type="entry name" value="ESAT-6-like"/>
    <property type="match status" value="1"/>
</dbReference>
<dbReference type="RefSeq" id="WP_145905209.1">
    <property type="nucleotide sequence ID" value="NZ_BAAAMZ010000012.1"/>
</dbReference>
<evidence type="ECO:0008006" key="3">
    <source>
        <dbReference type="Google" id="ProtNLM"/>
    </source>
</evidence>
<evidence type="ECO:0000313" key="2">
    <source>
        <dbReference type="Proteomes" id="UP000317940"/>
    </source>
</evidence>
<name>A0A561UHL5_9ACTN</name>
<protein>
    <recommendedName>
        <fullName evidence="3">Type VII secretion system (Wss) protein ESAT-6</fullName>
    </recommendedName>
</protein>
<gene>
    <name evidence="1" type="ORF">FHX73_112674</name>
</gene>
<accession>A0A561UHL5</accession>
<dbReference type="EMBL" id="VIWT01000001">
    <property type="protein sequence ID" value="TWF98847.1"/>
    <property type="molecule type" value="Genomic_DNA"/>
</dbReference>
<sequence length="110" mass="11228">MSDPTTGGSGFSVHPADILTAAPDFTTQSDRLKSAVTNLESTLKGLGSPWGADDQGKKFGDAYNPQHTALVKSLGVLVQGLASVHLGLESMAGNHQGADTTAATSMKASE</sequence>